<protein>
    <recommendedName>
        <fullName evidence="4">DUF2142 domain-containing protein</fullName>
    </recommendedName>
</protein>
<dbReference type="Proteomes" id="UP000198668">
    <property type="component" value="Unassembled WGS sequence"/>
</dbReference>
<organism evidence="2 3">
    <name type="scientific">Pisciglobus halotolerans</name>
    <dbReference type="NCBI Taxonomy" id="745365"/>
    <lineage>
        <taxon>Bacteria</taxon>
        <taxon>Bacillati</taxon>
        <taxon>Bacillota</taxon>
        <taxon>Bacilli</taxon>
        <taxon>Lactobacillales</taxon>
        <taxon>Carnobacteriaceae</taxon>
    </lineage>
</organism>
<proteinExistence type="predicted"/>
<feature type="transmembrane region" description="Helical" evidence="1">
    <location>
        <begin position="168"/>
        <end position="185"/>
    </location>
</feature>
<feature type="transmembrane region" description="Helical" evidence="1">
    <location>
        <begin position="213"/>
        <end position="230"/>
    </location>
</feature>
<sequence length="400" mass="46382">MKVIIKTIRNYSFLLIGLIIAYVIALTLVFTLPNSAVEPEFNDSMQVFEHEGEYPRVFYDNKASQLDNFTDKLMVGRTIKDESLSPFEAAMSMNNYPRYWHGYQVILRPLISGLNYSNIRYVNMFFILSLFCLTFLVLHKSFGIKASVPFIITMAMIYITILPMSLQYTSVFAITMIAIILMGYFNSQIKSFYLYYGYSFLIIGSITNFFDLLTAPIVTLGIPLVFAFLLENKRDKGKEFIDSLLFIIKNSFLWGLGYGATWAFKWIIATLFTENNVIQDALNQSVVRTVGTESQPVDRIRMFTENFNLMFPSVALKMFVVLVVVWLIVLIIKHKPFHEILNLSPLLLIATYPYIWQFFLSNHSQHHSWFVYRIQSVTVFAVLVFMMMCLNLKNKHIETN</sequence>
<dbReference type="RefSeq" id="WP_092093871.1">
    <property type="nucleotide sequence ID" value="NZ_FOQE01000071.1"/>
</dbReference>
<name>A0A1I3E5H5_9LACT</name>
<accession>A0A1I3E5H5</accession>
<feature type="transmembrane region" description="Helical" evidence="1">
    <location>
        <begin position="146"/>
        <end position="162"/>
    </location>
</feature>
<evidence type="ECO:0000256" key="1">
    <source>
        <dbReference type="SAM" id="Phobius"/>
    </source>
</evidence>
<evidence type="ECO:0000313" key="3">
    <source>
        <dbReference type="Proteomes" id="UP000198668"/>
    </source>
</evidence>
<dbReference type="OrthoDB" id="1832444at2"/>
<keyword evidence="3" id="KW-1185">Reference proteome</keyword>
<evidence type="ECO:0008006" key="4">
    <source>
        <dbReference type="Google" id="ProtNLM"/>
    </source>
</evidence>
<feature type="transmembrane region" description="Helical" evidence="1">
    <location>
        <begin position="371"/>
        <end position="392"/>
    </location>
</feature>
<feature type="transmembrane region" description="Helical" evidence="1">
    <location>
        <begin position="309"/>
        <end position="332"/>
    </location>
</feature>
<feature type="transmembrane region" description="Helical" evidence="1">
    <location>
        <begin position="192"/>
        <end position="207"/>
    </location>
</feature>
<keyword evidence="1" id="KW-0472">Membrane</keyword>
<reference evidence="2 3" key="1">
    <citation type="submission" date="2016-10" db="EMBL/GenBank/DDBJ databases">
        <authorList>
            <person name="de Groot N.N."/>
        </authorList>
    </citation>
    <scope>NUCLEOTIDE SEQUENCE [LARGE SCALE GENOMIC DNA]</scope>
    <source>
        <strain evidence="2 3">DSM 27630</strain>
    </source>
</reference>
<dbReference type="AlphaFoldDB" id="A0A1I3E5H5"/>
<feature type="transmembrane region" description="Helical" evidence="1">
    <location>
        <begin position="119"/>
        <end position="139"/>
    </location>
</feature>
<evidence type="ECO:0000313" key="2">
    <source>
        <dbReference type="EMBL" id="SFH94224.1"/>
    </source>
</evidence>
<feature type="transmembrane region" description="Helical" evidence="1">
    <location>
        <begin position="339"/>
        <end position="359"/>
    </location>
</feature>
<keyword evidence="1" id="KW-0812">Transmembrane</keyword>
<feature type="transmembrane region" description="Helical" evidence="1">
    <location>
        <begin position="12"/>
        <end position="32"/>
    </location>
</feature>
<gene>
    <name evidence="2" type="ORF">SAMN04489868_1714</name>
</gene>
<dbReference type="EMBL" id="FOQE01000071">
    <property type="protein sequence ID" value="SFH94224.1"/>
    <property type="molecule type" value="Genomic_DNA"/>
</dbReference>
<keyword evidence="1" id="KW-1133">Transmembrane helix</keyword>
<feature type="transmembrane region" description="Helical" evidence="1">
    <location>
        <begin position="251"/>
        <end position="272"/>
    </location>
</feature>